<sequence>MTTYTAFSEANWLATGSRSEIIDTLRALPAVKRSSDILVFDDETGSQIDFDLRPTSETEAPIKRGRPKLGVVSKEVTLLPRHWDWLSKQSGGASATLRRLVDQARKTGVDKRKGQDAAYHFLTVMAGDWPQFEEAIRALYADDRERFMLLSKAWSASVRDHAIGLAWPKS</sequence>
<evidence type="ECO:0000313" key="1">
    <source>
        <dbReference type="EMBL" id="GAA0471040.1"/>
    </source>
</evidence>
<name>A0ABN1A9M2_9SPHN</name>
<evidence type="ECO:0000313" key="2">
    <source>
        <dbReference type="Proteomes" id="UP001500713"/>
    </source>
</evidence>
<organism evidence="1 2">
    <name type="scientific">Parasphingorhabdus litoris</name>
    <dbReference type="NCBI Taxonomy" id="394733"/>
    <lineage>
        <taxon>Bacteria</taxon>
        <taxon>Pseudomonadati</taxon>
        <taxon>Pseudomonadota</taxon>
        <taxon>Alphaproteobacteria</taxon>
        <taxon>Sphingomonadales</taxon>
        <taxon>Sphingomonadaceae</taxon>
        <taxon>Parasphingorhabdus</taxon>
    </lineage>
</organism>
<protein>
    <submittedName>
        <fullName evidence="1">DUF2239 family protein</fullName>
    </submittedName>
</protein>
<gene>
    <name evidence="1" type="ORF">GCM10009096_09960</name>
</gene>
<comment type="caution">
    <text evidence="1">The sequence shown here is derived from an EMBL/GenBank/DDBJ whole genome shotgun (WGS) entry which is preliminary data.</text>
</comment>
<dbReference type="EMBL" id="BAAAEM010000002">
    <property type="protein sequence ID" value="GAA0471040.1"/>
    <property type="molecule type" value="Genomic_DNA"/>
</dbReference>
<proteinExistence type="predicted"/>
<keyword evidence="2" id="KW-1185">Reference proteome</keyword>
<dbReference type="InterPro" id="IPR018715">
    <property type="entry name" value="DUF2239"/>
</dbReference>
<dbReference type="Proteomes" id="UP001500713">
    <property type="component" value="Unassembled WGS sequence"/>
</dbReference>
<reference evidence="1 2" key="1">
    <citation type="journal article" date="2019" name="Int. J. Syst. Evol. Microbiol.">
        <title>The Global Catalogue of Microorganisms (GCM) 10K type strain sequencing project: providing services to taxonomists for standard genome sequencing and annotation.</title>
        <authorList>
            <consortium name="The Broad Institute Genomics Platform"/>
            <consortium name="The Broad Institute Genome Sequencing Center for Infectious Disease"/>
            <person name="Wu L."/>
            <person name="Ma J."/>
        </authorList>
    </citation>
    <scope>NUCLEOTIDE SEQUENCE [LARGE SCALE GENOMIC DNA]</scope>
    <source>
        <strain evidence="1 2">JCM 14162</strain>
    </source>
</reference>
<accession>A0ABN1A9M2</accession>
<dbReference type="Pfam" id="PF09998">
    <property type="entry name" value="DUF2239"/>
    <property type="match status" value="1"/>
</dbReference>
<dbReference type="RefSeq" id="WP_229956451.1">
    <property type="nucleotide sequence ID" value="NZ_BAAAEM010000002.1"/>
</dbReference>